<sequence>MTAMVDKQPPPKINIIPAGQGIPRSKSNGAAPSRLSTNKHPPAAAKVEAEAEHLREIEGQDYHMMEGVIRRRLSSRFRRPGQFIRVFIYKPLQDLCNVPIPLEEALDSFDESPEIEREAINFIVGDSQVEPSGQEDKQQAKQPILKVKSSSEPPPDGHKSKASSRPVVKIGTSNVSTDDQEGITLTRSVNLLSMPCSQLRPEEDVTIIVEDEC</sequence>
<keyword evidence="3" id="KW-1185">Reference proteome</keyword>
<feature type="compositionally biased region" description="Polar residues" evidence="1">
    <location>
        <begin position="171"/>
        <end position="182"/>
    </location>
</feature>
<evidence type="ECO:0000256" key="1">
    <source>
        <dbReference type="SAM" id="MobiDB-lite"/>
    </source>
</evidence>
<feature type="compositionally biased region" description="Polar residues" evidence="1">
    <location>
        <begin position="25"/>
        <end position="39"/>
    </location>
</feature>
<organism evidence="2 3">
    <name type="scientific">Daphnia sinensis</name>
    <dbReference type="NCBI Taxonomy" id="1820382"/>
    <lineage>
        <taxon>Eukaryota</taxon>
        <taxon>Metazoa</taxon>
        <taxon>Ecdysozoa</taxon>
        <taxon>Arthropoda</taxon>
        <taxon>Crustacea</taxon>
        <taxon>Branchiopoda</taxon>
        <taxon>Diplostraca</taxon>
        <taxon>Cladocera</taxon>
        <taxon>Anomopoda</taxon>
        <taxon>Daphniidae</taxon>
        <taxon>Daphnia</taxon>
        <taxon>Daphnia similis group</taxon>
    </lineage>
</organism>
<feature type="region of interest" description="Disordered" evidence="1">
    <location>
        <begin position="1"/>
        <end position="43"/>
    </location>
</feature>
<gene>
    <name evidence="2" type="ORF">GHT06_019915</name>
</gene>
<evidence type="ECO:0000313" key="2">
    <source>
        <dbReference type="EMBL" id="KAI9554642.1"/>
    </source>
</evidence>
<dbReference type="AlphaFoldDB" id="A0AAD5PPS5"/>
<comment type="caution">
    <text evidence="2">The sequence shown here is derived from an EMBL/GenBank/DDBJ whole genome shotgun (WGS) entry which is preliminary data.</text>
</comment>
<accession>A0AAD5PPS5</accession>
<protein>
    <submittedName>
        <fullName evidence="2">Uncharacterized protein</fullName>
    </submittedName>
</protein>
<evidence type="ECO:0000313" key="3">
    <source>
        <dbReference type="Proteomes" id="UP000820818"/>
    </source>
</evidence>
<feature type="region of interest" description="Disordered" evidence="1">
    <location>
        <begin position="129"/>
        <end position="182"/>
    </location>
</feature>
<dbReference type="EMBL" id="WJBH02000008">
    <property type="protein sequence ID" value="KAI9554642.1"/>
    <property type="molecule type" value="Genomic_DNA"/>
</dbReference>
<proteinExistence type="predicted"/>
<name>A0AAD5PPS5_9CRUS</name>
<reference evidence="2 3" key="1">
    <citation type="submission" date="2022-05" db="EMBL/GenBank/DDBJ databases">
        <title>A multi-omics perspective on studying reproductive biology in Daphnia sinensis.</title>
        <authorList>
            <person name="Jia J."/>
        </authorList>
    </citation>
    <scope>NUCLEOTIDE SEQUENCE [LARGE SCALE GENOMIC DNA]</scope>
    <source>
        <strain evidence="2 3">WSL</strain>
    </source>
</reference>
<dbReference type="Proteomes" id="UP000820818">
    <property type="component" value="Linkage Group LG8"/>
</dbReference>